<accession>A0ABN9MMS0</accession>
<dbReference type="PANTHER" id="PTHR31749:SF3">
    <property type="entry name" value="KINETOCHORE-ASSOCIATED PROTEIN NSL1 HOMOLOG"/>
    <property type="match status" value="1"/>
</dbReference>
<keyword evidence="3" id="KW-1185">Reference proteome</keyword>
<evidence type="ECO:0000256" key="1">
    <source>
        <dbReference type="SAM" id="MobiDB-lite"/>
    </source>
</evidence>
<proteinExistence type="predicted"/>
<dbReference type="InterPro" id="IPR013950">
    <property type="entry name" value="Mis14/Nsl1"/>
</dbReference>
<protein>
    <submittedName>
        <fullName evidence="2">Uncharacterized protein</fullName>
    </submittedName>
</protein>
<feature type="compositionally biased region" description="Basic and acidic residues" evidence="1">
    <location>
        <begin position="110"/>
        <end position="126"/>
    </location>
</feature>
<evidence type="ECO:0000313" key="3">
    <source>
        <dbReference type="Proteomes" id="UP001176940"/>
    </source>
</evidence>
<reference evidence="2" key="1">
    <citation type="submission" date="2023-07" db="EMBL/GenBank/DDBJ databases">
        <authorList>
            <person name="Stuckert A."/>
        </authorList>
    </citation>
    <scope>NUCLEOTIDE SEQUENCE</scope>
</reference>
<sequence>MAANVDSPTRRSLRLQRLSHENVTPDSRGLEGPSNGLRTSSARTRLSGGRLNDSESLRRSKGQKVEDPANNSCAGAKGKPSAENTEVLTPGEDCGRRSDDKPHKTVTTRRSGEDRPDDGRPQRKDVGVTLTGAKQERNDAAEAMCCKESKEKGKKPVVKTEDLAHEGRTSSRTIKMAKEEKAAPTLERTRTDVEVAGPSGVDSLASIESAGSSRGNDNANASMISPLMHPLCATESLDQGTSADSPLRDSRVRCTSKHLLQEVLGMCTEFSKEILQSQNYLNPEQRQQEQRNFILNLETTFQNNVSINGQSWDEAVDTET</sequence>
<gene>
    <name evidence="2" type="ORF">RIMI_LOCUS22786019</name>
</gene>
<evidence type="ECO:0000313" key="2">
    <source>
        <dbReference type="EMBL" id="CAJ0968082.1"/>
    </source>
</evidence>
<feature type="compositionally biased region" description="Basic and acidic residues" evidence="1">
    <location>
        <begin position="179"/>
        <end position="193"/>
    </location>
</feature>
<comment type="caution">
    <text evidence="2">The sequence shown here is derived from an EMBL/GenBank/DDBJ whole genome shotgun (WGS) entry which is preliminary data.</text>
</comment>
<feature type="region of interest" description="Disordered" evidence="1">
    <location>
        <begin position="179"/>
        <end position="199"/>
    </location>
</feature>
<feature type="compositionally biased region" description="Basic and acidic residues" evidence="1">
    <location>
        <begin position="52"/>
        <end position="67"/>
    </location>
</feature>
<dbReference type="Proteomes" id="UP001176940">
    <property type="component" value="Unassembled WGS sequence"/>
</dbReference>
<dbReference type="EMBL" id="CAUEEQ010078913">
    <property type="protein sequence ID" value="CAJ0968082.1"/>
    <property type="molecule type" value="Genomic_DNA"/>
</dbReference>
<feature type="compositionally biased region" description="Basic and acidic residues" evidence="1">
    <location>
        <begin position="93"/>
        <end position="103"/>
    </location>
</feature>
<feature type="non-terminal residue" evidence="2">
    <location>
        <position position="320"/>
    </location>
</feature>
<dbReference type="PANTHER" id="PTHR31749">
    <property type="entry name" value="KINETOCHORE-ASSOCIATED PROTEIN NSL1 HOMOLOG"/>
    <property type="match status" value="1"/>
</dbReference>
<organism evidence="2 3">
    <name type="scientific">Ranitomeya imitator</name>
    <name type="common">mimic poison frog</name>
    <dbReference type="NCBI Taxonomy" id="111125"/>
    <lineage>
        <taxon>Eukaryota</taxon>
        <taxon>Metazoa</taxon>
        <taxon>Chordata</taxon>
        <taxon>Craniata</taxon>
        <taxon>Vertebrata</taxon>
        <taxon>Euteleostomi</taxon>
        <taxon>Amphibia</taxon>
        <taxon>Batrachia</taxon>
        <taxon>Anura</taxon>
        <taxon>Neobatrachia</taxon>
        <taxon>Hyloidea</taxon>
        <taxon>Dendrobatidae</taxon>
        <taxon>Dendrobatinae</taxon>
        <taxon>Ranitomeya</taxon>
    </lineage>
</organism>
<name>A0ABN9MMS0_9NEOB</name>
<feature type="region of interest" description="Disordered" evidence="1">
    <location>
        <begin position="1"/>
        <end position="139"/>
    </location>
</feature>